<dbReference type="SMART" id="SM00360">
    <property type="entry name" value="RRM"/>
    <property type="match status" value="1"/>
</dbReference>
<dbReference type="InterPro" id="IPR012677">
    <property type="entry name" value="Nucleotide-bd_a/b_plait_sf"/>
</dbReference>
<dbReference type="InterPro" id="IPR039539">
    <property type="entry name" value="Ras_GTPase_bind_prot"/>
</dbReference>
<dbReference type="OrthoDB" id="339151at2759"/>
<feature type="domain" description="NTF2" evidence="5">
    <location>
        <begin position="11"/>
        <end position="125"/>
    </location>
</feature>
<dbReference type="InterPro" id="IPR018222">
    <property type="entry name" value="Nuclear_transport_factor_2_euk"/>
</dbReference>
<dbReference type="InterPro" id="IPR035979">
    <property type="entry name" value="RBD_domain_sf"/>
</dbReference>
<dbReference type="RefSeq" id="XP_021867184.1">
    <property type="nucleotide sequence ID" value="XM_022011492.1"/>
</dbReference>
<dbReference type="FunFam" id="3.10.450.50:FF:000003">
    <property type="entry name" value="Nuclear transport factor 2 family protein"/>
    <property type="match status" value="1"/>
</dbReference>
<dbReference type="GO" id="GO:0005829">
    <property type="term" value="C:cytosol"/>
    <property type="evidence" value="ECO:0000318"/>
    <property type="project" value="GO_Central"/>
</dbReference>
<keyword evidence="1 2" id="KW-0694">RNA-binding</keyword>
<dbReference type="RefSeq" id="XP_056684473.1">
    <property type="nucleotide sequence ID" value="XM_056828495.1"/>
</dbReference>
<dbReference type="Pfam" id="PF02136">
    <property type="entry name" value="NTF2"/>
    <property type="match status" value="1"/>
</dbReference>
<feature type="compositionally biased region" description="Polar residues" evidence="3">
    <location>
        <begin position="453"/>
        <end position="462"/>
    </location>
</feature>
<gene>
    <name evidence="7 8" type="primary">LOC110805871</name>
</gene>
<dbReference type="Gene3D" id="3.10.450.50">
    <property type="match status" value="1"/>
</dbReference>
<feature type="region of interest" description="Disordered" evidence="3">
    <location>
        <begin position="398"/>
        <end position="462"/>
    </location>
</feature>
<evidence type="ECO:0000313" key="6">
    <source>
        <dbReference type="Proteomes" id="UP000813463"/>
    </source>
</evidence>
<dbReference type="Pfam" id="PF00076">
    <property type="entry name" value="RRM_1"/>
    <property type="match status" value="1"/>
</dbReference>
<evidence type="ECO:0000313" key="8">
    <source>
        <dbReference type="RefSeq" id="XP_056684473.1"/>
    </source>
</evidence>
<dbReference type="InterPro" id="IPR000504">
    <property type="entry name" value="RRM_dom"/>
</dbReference>
<evidence type="ECO:0000259" key="4">
    <source>
        <dbReference type="PROSITE" id="PS50102"/>
    </source>
</evidence>
<reference evidence="7" key="2">
    <citation type="submission" date="2025-04" db="UniProtKB">
        <authorList>
            <consortium name="RefSeq"/>
        </authorList>
    </citation>
    <scope>IDENTIFICATION</scope>
    <source>
        <tissue evidence="8">Leaf</tissue>
    </source>
</reference>
<dbReference type="PROSITE" id="PS50102">
    <property type="entry name" value="RRM"/>
    <property type="match status" value="1"/>
</dbReference>
<dbReference type="CDD" id="cd00780">
    <property type="entry name" value="NTF2"/>
    <property type="match status" value="1"/>
</dbReference>
<dbReference type="SUPFAM" id="SSF54427">
    <property type="entry name" value="NTF2-like"/>
    <property type="match status" value="1"/>
</dbReference>
<evidence type="ECO:0000313" key="7">
    <source>
        <dbReference type="RefSeq" id="XP_021867184.1"/>
    </source>
</evidence>
<proteinExistence type="predicted"/>
<dbReference type="GO" id="GO:0003729">
    <property type="term" value="F:mRNA binding"/>
    <property type="evidence" value="ECO:0000318"/>
    <property type="project" value="GO_Central"/>
</dbReference>
<evidence type="ECO:0000256" key="3">
    <source>
        <dbReference type="SAM" id="MobiDB-lite"/>
    </source>
</evidence>
<keyword evidence="6" id="KW-1185">Reference proteome</keyword>
<dbReference type="PANTHER" id="PTHR10693:SF58">
    <property type="entry name" value="OS02G0131700 PROTEIN"/>
    <property type="match status" value="1"/>
</dbReference>
<dbReference type="CDD" id="cd00590">
    <property type="entry name" value="RRM_SF"/>
    <property type="match status" value="1"/>
</dbReference>
<accession>A0A9R0JII1</accession>
<dbReference type="GeneID" id="110805871"/>
<dbReference type="SUPFAM" id="SSF54928">
    <property type="entry name" value="RNA-binding domain, RBD"/>
    <property type="match status" value="1"/>
</dbReference>
<dbReference type="InterPro" id="IPR032710">
    <property type="entry name" value="NTF2-like_dom_sf"/>
</dbReference>
<dbReference type="PANTHER" id="PTHR10693">
    <property type="entry name" value="RAS GTPASE-ACTIVATING PROTEIN-BINDING PROTEIN"/>
    <property type="match status" value="1"/>
</dbReference>
<organism evidence="6 7">
    <name type="scientific">Spinacia oleracea</name>
    <name type="common">Spinach</name>
    <dbReference type="NCBI Taxonomy" id="3562"/>
    <lineage>
        <taxon>Eukaryota</taxon>
        <taxon>Viridiplantae</taxon>
        <taxon>Streptophyta</taxon>
        <taxon>Embryophyta</taxon>
        <taxon>Tracheophyta</taxon>
        <taxon>Spermatophyta</taxon>
        <taxon>Magnoliopsida</taxon>
        <taxon>eudicotyledons</taxon>
        <taxon>Gunneridae</taxon>
        <taxon>Pentapetalae</taxon>
        <taxon>Caryophyllales</taxon>
        <taxon>Chenopodiaceae</taxon>
        <taxon>Chenopodioideae</taxon>
        <taxon>Anserineae</taxon>
        <taxon>Spinacia</taxon>
    </lineage>
</organism>
<dbReference type="InterPro" id="IPR002075">
    <property type="entry name" value="NTF2_dom"/>
</dbReference>
<name>A0A9R0JII1_SPIOL</name>
<evidence type="ECO:0000259" key="5">
    <source>
        <dbReference type="PROSITE" id="PS50177"/>
    </source>
</evidence>
<dbReference type="PROSITE" id="PS50177">
    <property type="entry name" value="NTF2_DOMAIN"/>
    <property type="match status" value="1"/>
</dbReference>
<protein>
    <submittedName>
        <fullName evidence="7">G3BP-like protein</fullName>
    </submittedName>
    <submittedName>
        <fullName evidence="8">Nuclear transport factor 2</fullName>
    </submittedName>
</protein>
<dbReference type="GO" id="GO:1990904">
    <property type="term" value="C:ribonucleoprotein complex"/>
    <property type="evidence" value="ECO:0007669"/>
    <property type="project" value="TreeGrafter"/>
</dbReference>
<evidence type="ECO:0000256" key="2">
    <source>
        <dbReference type="PROSITE-ProRule" id="PRU00176"/>
    </source>
</evidence>
<sequence>MATPYMTAPQVGSYFVTQYYSMLQQRPEFVHQLYSDASTMLRIDGHTRETATAMLQIHTLVMSMRFTSIEIKTAHSLESWNGGVIVMVTGSVQIRDFSGKKKFAQTFFLAPQEKGFFVLNDVFHFIEEDQIHPYPASLMGQTNLNVKLNTSSPIPEAVPNYMINGGMQARDYIPSGEIKENGAVDTYSMPEQRLQQAPEVENILEVSSREQANSFLESPINPIQEIPPSQIEESVDEPQKHTYASILRAAKAQSAVSTALPSSSNKAVAASEWQQQTQQSAVQQAQQQTNTTHVANENFMSDMGEEVSAIEDRAEIKSVYVRNLLPNVSASELEEEFMKFGQLTGEGVAIRRLKDTDVCYAFVEFEDIDAVQSAIKAGSVQIAGRQVYIEERRANSSFARGRRGRGRATYQPDASRGRFGGRSYSRGGGGQVGEFNRPRGNGYYRQTSRQDKGYSTTQSISE</sequence>
<dbReference type="AlphaFoldDB" id="A0A9R0JII1"/>
<evidence type="ECO:0000256" key="1">
    <source>
        <dbReference type="ARBA" id="ARBA00022884"/>
    </source>
</evidence>
<dbReference type="Gene3D" id="3.30.70.330">
    <property type="match status" value="1"/>
</dbReference>
<dbReference type="Proteomes" id="UP000813463">
    <property type="component" value="Chromosome 5"/>
</dbReference>
<reference evidence="6" key="1">
    <citation type="journal article" date="2021" name="Nat. Commun.">
        <title>Genomic analyses provide insights into spinach domestication and the genetic basis of agronomic traits.</title>
        <authorList>
            <person name="Cai X."/>
            <person name="Sun X."/>
            <person name="Xu C."/>
            <person name="Sun H."/>
            <person name="Wang X."/>
            <person name="Ge C."/>
            <person name="Zhang Z."/>
            <person name="Wang Q."/>
            <person name="Fei Z."/>
            <person name="Jiao C."/>
            <person name="Wang Q."/>
        </authorList>
    </citation>
    <scope>NUCLEOTIDE SEQUENCE [LARGE SCALE GENOMIC DNA]</scope>
    <source>
        <strain evidence="6">cv. Varoflay</strain>
    </source>
</reference>
<dbReference type="KEGG" id="soe:110805871"/>
<feature type="domain" description="RRM" evidence="4">
    <location>
        <begin position="317"/>
        <end position="401"/>
    </location>
</feature>